<dbReference type="SUPFAM" id="SSF51556">
    <property type="entry name" value="Metallo-dependent hydrolases"/>
    <property type="match status" value="1"/>
</dbReference>
<dbReference type="InterPro" id="IPR011059">
    <property type="entry name" value="Metal-dep_hydrolase_composite"/>
</dbReference>
<dbReference type="InterPro" id="IPR051781">
    <property type="entry name" value="Metallo-dep_Hydrolase"/>
</dbReference>
<evidence type="ECO:0000313" key="2">
    <source>
        <dbReference type="EMBL" id="SVB52665.1"/>
    </source>
</evidence>
<proteinExistence type="predicted"/>
<dbReference type="PANTHER" id="PTHR43135">
    <property type="entry name" value="ALPHA-D-RIBOSE 1-METHYLPHOSPHONATE 5-TRIPHOSPHATE DIPHOSPHATASE"/>
    <property type="match status" value="1"/>
</dbReference>
<dbReference type="GO" id="GO:0016810">
    <property type="term" value="F:hydrolase activity, acting on carbon-nitrogen (but not peptide) bonds"/>
    <property type="evidence" value="ECO:0007669"/>
    <property type="project" value="InterPro"/>
</dbReference>
<gene>
    <name evidence="2" type="ORF">METZ01_LOCUS205519</name>
</gene>
<dbReference type="InterPro" id="IPR032466">
    <property type="entry name" value="Metal_Hydrolase"/>
</dbReference>
<dbReference type="PANTHER" id="PTHR43135:SF3">
    <property type="entry name" value="ALPHA-D-RIBOSE 1-METHYLPHOSPHONATE 5-TRIPHOSPHATE DIPHOSPHATASE"/>
    <property type="match status" value="1"/>
</dbReference>
<dbReference type="EMBL" id="UINC01045653">
    <property type="protein sequence ID" value="SVB52665.1"/>
    <property type="molecule type" value="Genomic_DNA"/>
</dbReference>
<dbReference type="Pfam" id="PF01979">
    <property type="entry name" value="Amidohydro_1"/>
    <property type="match status" value="1"/>
</dbReference>
<dbReference type="Gene3D" id="2.30.40.10">
    <property type="entry name" value="Urease, subunit C, domain 1"/>
    <property type="match status" value="1"/>
</dbReference>
<organism evidence="2">
    <name type="scientific">marine metagenome</name>
    <dbReference type="NCBI Taxonomy" id="408172"/>
    <lineage>
        <taxon>unclassified sequences</taxon>
        <taxon>metagenomes</taxon>
        <taxon>ecological metagenomes</taxon>
    </lineage>
</organism>
<name>A0A382EQL9_9ZZZZ</name>
<dbReference type="AlphaFoldDB" id="A0A382EQL9"/>
<dbReference type="Gene3D" id="3.20.20.140">
    <property type="entry name" value="Metal-dependent hydrolases"/>
    <property type="match status" value="2"/>
</dbReference>
<protein>
    <recommendedName>
        <fullName evidence="1">Amidohydrolase-related domain-containing protein</fullName>
    </recommendedName>
</protein>
<accession>A0A382EQL9</accession>
<evidence type="ECO:0000259" key="1">
    <source>
        <dbReference type="Pfam" id="PF01979"/>
    </source>
</evidence>
<feature type="domain" description="Amidohydrolase-related" evidence="1">
    <location>
        <begin position="393"/>
        <end position="479"/>
    </location>
</feature>
<reference evidence="2" key="1">
    <citation type="submission" date="2018-05" db="EMBL/GenBank/DDBJ databases">
        <authorList>
            <person name="Lanie J.A."/>
            <person name="Ng W.-L."/>
            <person name="Kazmierczak K.M."/>
            <person name="Andrzejewski T.M."/>
            <person name="Davidsen T.M."/>
            <person name="Wayne K.J."/>
            <person name="Tettelin H."/>
            <person name="Glass J.I."/>
            <person name="Rusch D."/>
            <person name="Podicherti R."/>
            <person name="Tsui H.-C.T."/>
            <person name="Winkler M.E."/>
        </authorList>
    </citation>
    <scope>NUCLEOTIDE SEQUENCE</scope>
</reference>
<dbReference type="SUPFAM" id="SSF51338">
    <property type="entry name" value="Composite domain of metallo-dependent hydrolases"/>
    <property type="match status" value="1"/>
</dbReference>
<sequence length="528" mass="58921">MKKLMLISALLIYVLPAFASQPGEEAAELFASYGVQIPDDAPDRSAGEGAGPYERLVIDRVMLVDGLGSPPRGPVSIVIEKDQITEIHDRSPKPVLGEERFDARGMTALPGFIDAHAHVGYPGQGQAGPVTPPEYVFKLWLAHGITTVRDVGSFMGLEWTVEHAKRSAAGLIVAPRIIPYAYFPGEDITETSAAREWVKAVKKRGALGVKLRRGTKEALTAVYEETDKLQMGTANHHDQNSVYHMNVLDSARLGLDSMEHWYGLPEAMFTDRTIQDYPPDYNYSDEQWRFGEAGNLWLQAAEPGSDTWKATIQELHNLDFTLVPTFTIYEANRDVMRARRAEWHDDYTWPALDRFFQPDPNLHGSYHFDWTTTHEVAWRNNFALWMQFVNDFKNAGGRIGVGSDAGFIFKLYGFAYIRELELLQEAGFHPLEVIQAATLNGAELLNMNEQIGSITPGKQADIVLVRGNPVANFKLLYGTGHMYLDREAGKVTRVGGVSYTIKSGIVYDARQLLADVRVMVGEARDAEK</sequence>
<dbReference type="InterPro" id="IPR006680">
    <property type="entry name" value="Amidohydro-rel"/>
</dbReference>